<evidence type="ECO:0000313" key="3">
    <source>
        <dbReference type="Proteomes" id="UP000017836"/>
    </source>
</evidence>
<protein>
    <submittedName>
        <fullName evidence="2">Uncharacterized protein</fullName>
    </submittedName>
</protein>
<sequence>MAEAGGLNKRKVDEEEDGADALQKKRRISGSNFHEDRLQAVSVSSSQEEQDQSKNQEIEAAWAKKGLDRAKIHQEICELTARKDTKVMTLEDFLRSNDCLPSEQEFKKKEEEEEEEVQSKCEEGTGAGRNEQPDVEGANPEPQEPPHFDSPF</sequence>
<accession>W1PIL3</accession>
<proteinExistence type="predicted"/>
<organism evidence="2 3">
    <name type="scientific">Amborella trichopoda</name>
    <dbReference type="NCBI Taxonomy" id="13333"/>
    <lineage>
        <taxon>Eukaryota</taxon>
        <taxon>Viridiplantae</taxon>
        <taxon>Streptophyta</taxon>
        <taxon>Embryophyta</taxon>
        <taxon>Tracheophyta</taxon>
        <taxon>Spermatophyta</taxon>
        <taxon>Magnoliopsida</taxon>
        <taxon>Amborellales</taxon>
        <taxon>Amborellaceae</taxon>
        <taxon>Amborella</taxon>
    </lineage>
</organism>
<dbReference type="HOGENOM" id="CLU_1715682_0_0_1"/>
<dbReference type="AlphaFoldDB" id="W1PIL3"/>
<feature type="region of interest" description="Disordered" evidence="1">
    <location>
        <begin position="97"/>
        <end position="152"/>
    </location>
</feature>
<dbReference type="Proteomes" id="UP000017836">
    <property type="component" value="Unassembled WGS sequence"/>
</dbReference>
<feature type="region of interest" description="Disordered" evidence="1">
    <location>
        <begin position="1"/>
        <end position="57"/>
    </location>
</feature>
<keyword evidence="3" id="KW-1185">Reference proteome</keyword>
<dbReference type="Gramene" id="ERN06945">
    <property type="protein sequence ID" value="ERN06945"/>
    <property type="gene ID" value="AMTR_s00005p00264830"/>
</dbReference>
<gene>
    <name evidence="2" type="ORF">AMTR_s00005p00264830</name>
</gene>
<name>W1PIL3_AMBTC</name>
<dbReference type="EMBL" id="KI393866">
    <property type="protein sequence ID" value="ERN06945.1"/>
    <property type="molecule type" value="Genomic_DNA"/>
</dbReference>
<reference evidence="3" key="1">
    <citation type="journal article" date="2013" name="Science">
        <title>The Amborella genome and the evolution of flowering plants.</title>
        <authorList>
            <consortium name="Amborella Genome Project"/>
        </authorList>
    </citation>
    <scope>NUCLEOTIDE SEQUENCE [LARGE SCALE GENOMIC DNA]</scope>
</reference>
<evidence type="ECO:0000313" key="2">
    <source>
        <dbReference type="EMBL" id="ERN06945.1"/>
    </source>
</evidence>
<evidence type="ECO:0000256" key="1">
    <source>
        <dbReference type="SAM" id="MobiDB-lite"/>
    </source>
</evidence>